<protein>
    <submittedName>
        <fullName evidence="1">Uncharacterized protein</fullName>
    </submittedName>
</protein>
<dbReference type="Proteomes" id="UP001501666">
    <property type="component" value="Unassembled WGS sequence"/>
</dbReference>
<evidence type="ECO:0000313" key="2">
    <source>
        <dbReference type="Proteomes" id="UP001501666"/>
    </source>
</evidence>
<dbReference type="EMBL" id="BAAATE010000037">
    <property type="protein sequence ID" value="GAA2693836.1"/>
    <property type="molecule type" value="Genomic_DNA"/>
</dbReference>
<gene>
    <name evidence="1" type="ORF">GCM10010412_085590</name>
</gene>
<evidence type="ECO:0000313" key="1">
    <source>
        <dbReference type="EMBL" id="GAA2693836.1"/>
    </source>
</evidence>
<comment type="caution">
    <text evidence="1">The sequence shown here is derived from an EMBL/GenBank/DDBJ whole genome shotgun (WGS) entry which is preliminary data.</text>
</comment>
<keyword evidence="2" id="KW-1185">Reference proteome</keyword>
<dbReference type="RefSeq" id="WP_346154978.1">
    <property type="nucleotide sequence ID" value="NZ_BAAATE010000037.1"/>
</dbReference>
<accession>A0ABN3T586</accession>
<organism evidence="1 2">
    <name type="scientific">Nonomuraea recticatena</name>
    <dbReference type="NCBI Taxonomy" id="46178"/>
    <lineage>
        <taxon>Bacteria</taxon>
        <taxon>Bacillati</taxon>
        <taxon>Actinomycetota</taxon>
        <taxon>Actinomycetes</taxon>
        <taxon>Streptosporangiales</taxon>
        <taxon>Streptosporangiaceae</taxon>
        <taxon>Nonomuraea</taxon>
    </lineage>
</organism>
<sequence length="66" mass="7010">MNQPSCVPSRSEREPPPLSLRIFWACSEATNSAKAADSFGCLLLAAYAEGFGRLAGIRDPPTLITG</sequence>
<proteinExistence type="predicted"/>
<name>A0ABN3T586_9ACTN</name>
<reference evidence="1 2" key="1">
    <citation type="journal article" date="2019" name="Int. J. Syst. Evol. Microbiol.">
        <title>The Global Catalogue of Microorganisms (GCM) 10K type strain sequencing project: providing services to taxonomists for standard genome sequencing and annotation.</title>
        <authorList>
            <consortium name="The Broad Institute Genomics Platform"/>
            <consortium name="The Broad Institute Genome Sequencing Center for Infectious Disease"/>
            <person name="Wu L."/>
            <person name="Ma J."/>
        </authorList>
    </citation>
    <scope>NUCLEOTIDE SEQUENCE [LARGE SCALE GENOMIC DNA]</scope>
    <source>
        <strain evidence="1 2">JCM 6835</strain>
    </source>
</reference>